<reference evidence="2" key="1">
    <citation type="submission" date="2016-04" db="EMBL/GenBank/DDBJ databases">
        <title>Cephalotus genome sequencing.</title>
        <authorList>
            <person name="Fukushima K."/>
            <person name="Hasebe M."/>
            <person name="Fang X."/>
        </authorList>
    </citation>
    <scope>NUCLEOTIDE SEQUENCE [LARGE SCALE GENOMIC DNA]</scope>
    <source>
        <strain evidence="2">cv. St1</strain>
    </source>
</reference>
<comment type="caution">
    <text evidence="1">The sequence shown here is derived from an EMBL/GenBank/DDBJ whole genome shotgun (WGS) entry which is preliminary data.</text>
</comment>
<sequence>KTHTFYEFILVDTDSIKINPKTNPQNPNLITHTSIFIQKILTIKYWNEAPHSYKQFLGTFTPSIYNYFDYKDAWKYTFLFQNSENRHSWLFCFDKTFNINQTIPLWFIIYFL</sequence>
<evidence type="ECO:0000313" key="2">
    <source>
        <dbReference type="Proteomes" id="UP000187406"/>
    </source>
</evidence>
<proteinExistence type="predicted"/>
<keyword evidence="2" id="KW-1185">Reference proteome</keyword>
<dbReference type="InParanoid" id="A0A1Q3BMS4"/>
<evidence type="ECO:0000313" key="1">
    <source>
        <dbReference type="EMBL" id="GAV69331.1"/>
    </source>
</evidence>
<dbReference type="Proteomes" id="UP000187406">
    <property type="component" value="Unassembled WGS sequence"/>
</dbReference>
<dbReference type="PANTHER" id="PTHR48434:SF1">
    <property type="entry name" value="(RAPE) HYPOTHETICAL PROTEIN"/>
    <property type="match status" value="1"/>
</dbReference>
<dbReference type="EMBL" id="BDDD01000715">
    <property type="protein sequence ID" value="GAV69331.1"/>
    <property type="molecule type" value="Genomic_DNA"/>
</dbReference>
<name>A0A1Q3BMS4_CEPFO</name>
<gene>
    <name evidence="1" type="ORF">CFOL_v3_12832</name>
</gene>
<protein>
    <submittedName>
        <fullName evidence="1">Uncharacterized protein</fullName>
    </submittedName>
</protein>
<dbReference type="PANTHER" id="PTHR48434">
    <property type="entry name" value="(RAPE) HYPOTHETICAL PROTEIN"/>
    <property type="match status" value="1"/>
</dbReference>
<feature type="non-terminal residue" evidence="1">
    <location>
        <position position="1"/>
    </location>
</feature>
<dbReference type="AlphaFoldDB" id="A0A1Q3BMS4"/>
<organism evidence="1 2">
    <name type="scientific">Cephalotus follicularis</name>
    <name type="common">Albany pitcher plant</name>
    <dbReference type="NCBI Taxonomy" id="3775"/>
    <lineage>
        <taxon>Eukaryota</taxon>
        <taxon>Viridiplantae</taxon>
        <taxon>Streptophyta</taxon>
        <taxon>Embryophyta</taxon>
        <taxon>Tracheophyta</taxon>
        <taxon>Spermatophyta</taxon>
        <taxon>Magnoliopsida</taxon>
        <taxon>eudicotyledons</taxon>
        <taxon>Gunneridae</taxon>
        <taxon>Pentapetalae</taxon>
        <taxon>rosids</taxon>
        <taxon>fabids</taxon>
        <taxon>Oxalidales</taxon>
        <taxon>Cephalotaceae</taxon>
        <taxon>Cephalotus</taxon>
    </lineage>
</organism>
<accession>A0A1Q3BMS4</accession>